<keyword evidence="2" id="KW-1185">Reference proteome</keyword>
<protein>
    <submittedName>
        <fullName evidence="1">Uncharacterized protein</fullName>
    </submittedName>
</protein>
<organism evidence="1 2">
    <name type="scientific">Fusarium decemcellulare</name>
    <dbReference type="NCBI Taxonomy" id="57161"/>
    <lineage>
        <taxon>Eukaryota</taxon>
        <taxon>Fungi</taxon>
        <taxon>Dikarya</taxon>
        <taxon>Ascomycota</taxon>
        <taxon>Pezizomycotina</taxon>
        <taxon>Sordariomycetes</taxon>
        <taxon>Hypocreomycetidae</taxon>
        <taxon>Hypocreales</taxon>
        <taxon>Nectriaceae</taxon>
        <taxon>Fusarium</taxon>
        <taxon>Fusarium decemcellulare species complex</taxon>
    </lineage>
</organism>
<gene>
    <name evidence="1" type="ORF">NM208_g7314</name>
</gene>
<name>A0ACC1S9K7_9HYPO</name>
<dbReference type="EMBL" id="JANRMS010000742">
    <property type="protein sequence ID" value="KAJ3535001.1"/>
    <property type="molecule type" value="Genomic_DNA"/>
</dbReference>
<comment type="caution">
    <text evidence="1">The sequence shown here is derived from an EMBL/GenBank/DDBJ whole genome shotgun (WGS) entry which is preliminary data.</text>
</comment>
<proteinExistence type="predicted"/>
<dbReference type="Proteomes" id="UP001148629">
    <property type="component" value="Unassembled WGS sequence"/>
</dbReference>
<evidence type="ECO:0000313" key="2">
    <source>
        <dbReference type="Proteomes" id="UP001148629"/>
    </source>
</evidence>
<evidence type="ECO:0000313" key="1">
    <source>
        <dbReference type="EMBL" id="KAJ3535001.1"/>
    </source>
</evidence>
<accession>A0ACC1S9K7</accession>
<sequence length="598" mass="68158">MVATPASRASIRNTNIALIVITTVTVASQLIFTVIQQKQLRLEDGWVALCYIFFLVLAILYLNIVPAFFRLSDLQEGLIRPYETSTEDALFIQKALFASTICFWLCLWSAKFSLLSMYKNLVVKFSFYLKLWYALVWLCILLLIVSIVAFILACSSLDDWFAIGKCTTPRDVVATAISMWYSYAADVLTNLLIMLLPLRLILTLQMPLSRKCSIVGLFCLGLFCIIAATIRVTQINNPGGLPKVPWLALWCTVEAGIAVIIAAGPGLYRSVKLYSRSRKQYYAENSRTHRSQGVRELATYRDGTELRPYSHPTVTLCCRTLAPQRYAMDIAALLIQAQEEFSQSLSFVNITQKRHCGKTLLHKIRTFSDKLSPYFKIIDIFCSTHPEWANIAWGALRLILQLASNFGTFFEKLCEHLGYLSDVIPRFHEVYASLNGDSGSPAKFSPRLPEALVRFYQCLFDFFHAVARVFTKKDGSLKKTPVYVMSILIQPFESRFHDILQRMRACQDVVQKELELALLSSIQLGEVKTSSLQKDLDNIYQQVFELNSNIPEMQQDHLSQRILEWISPPLYKSPFEKAKNNQEPETAEWLLDEPEFQA</sequence>
<reference evidence="1" key="1">
    <citation type="submission" date="2022-08" db="EMBL/GenBank/DDBJ databases">
        <title>Genome Sequence of Fusarium decemcellulare.</title>
        <authorList>
            <person name="Buettner E."/>
        </authorList>
    </citation>
    <scope>NUCLEOTIDE SEQUENCE</scope>
    <source>
        <strain evidence="1">Babe19</strain>
    </source>
</reference>